<dbReference type="PANTHER" id="PTHR47371:SF3">
    <property type="entry name" value="PHOSPHOGLYCEROL TRANSFERASE I"/>
    <property type="match status" value="1"/>
</dbReference>
<comment type="caution">
    <text evidence="8">The sequence shown here is derived from an EMBL/GenBank/DDBJ whole genome shotgun (WGS) entry which is preliminary data.</text>
</comment>
<gene>
    <name evidence="8" type="ORF">QM480_19375</name>
</gene>
<protein>
    <submittedName>
        <fullName evidence="8">LTA synthase family protein</fullName>
    </submittedName>
</protein>
<feature type="transmembrane region" description="Helical" evidence="6">
    <location>
        <begin position="65"/>
        <end position="85"/>
    </location>
</feature>
<accession>A0ABT6YSD9</accession>
<evidence type="ECO:0000256" key="4">
    <source>
        <dbReference type="ARBA" id="ARBA00022989"/>
    </source>
</evidence>
<reference evidence="8 9" key="1">
    <citation type="submission" date="2023-05" db="EMBL/GenBank/DDBJ databases">
        <title>Novel species of genus Flectobacillus isolated from stream in China.</title>
        <authorList>
            <person name="Lu H."/>
        </authorList>
    </citation>
    <scope>NUCLEOTIDE SEQUENCE [LARGE SCALE GENOMIC DNA]</scope>
    <source>
        <strain evidence="8 9">DC10W</strain>
    </source>
</reference>
<proteinExistence type="predicted"/>
<keyword evidence="2" id="KW-1003">Cell membrane</keyword>
<evidence type="ECO:0000256" key="2">
    <source>
        <dbReference type="ARBA" id="ARBA00022475"/>
    </source>
</evidence>
<dbReference type="CDD" id="cd16015">
    <property type="entry name" value="LTA_synthase"/>
    <property type="match status" value="1"/>
</dbReference>
<feature type="transmembrane region" description="Helical" evidence="6">
    <location>
        <begin position="92"/>
        <end position="113"/>
    </location>
</feature>
<keyword evidence="5 6" id="KW-0472">Membrane</keyword>
<feature type="transmembrane region" description="Helical" evidence="6">
    <location>
        <begin position="21"/>
        <end position="45"/>
    </location>
</feature>
<dbReference type="SUPFAM" id="SSF53649">
    <property type="entry name" value="Alkaline phosphatase-like"/>
    <property type="match status" value="1"/>
</dbReference>
<dbReference type="InterPro" id="IPR050448">
    <property type="entry name" value="OpgB/LTA_synthase_biosynth"/>
</dbReference>
<dbReference type="RefSeq" id="WP_283371322.1">
    <property type="nucleotide sequence ID" value="NZ_JASHID010000017.1"/>
</dbReference>
<organism evidence="8 9">
    <name type="scientific">Flectobacillus longus</name>
    <dbReference type="NCBI Taxonomy" id="2984207"/>
    <lineage>
        <taxon>Bacteria</taxon>
        <taxon>Pseudomonadati</taxon>
        <taxon>Bacteroidota</taxon>
        <taxon>Cytophagia</taxon>
        <taxon>Cytophagales</taxon>
        <taxon>Flectobacillaceae</taxon>
        <taxon>Flectobacillus</taxon>
    </lineage>
</organism>
<dbReference type="Proteomes" id="UP001236569">
    <property type="component" value="Unassembled WGS sequence"/>
</dbReference>
<feature type="transmembrane region" description="Helical" evidence="6">
    <location>
        <begin position="171"/>
        <end position="187"/>
    </location>
</feature>
<feature type="transmembrane region" description="Helical" evidence="6">
    <location>
        <begin position="133"/>
        <end position="159"/>
    </location>
</feature>
<keyword evidence="9" id="KW-1185">Reference proteome</keyword>
<evidence type="ECO:0000259" key="7">
    <source>
        <dbReference type="Pfam" id="PF00884"/>
    </source>
</evidence>
<evidence type="ECO:0000313" key="9">
    <source>
        <dbReference type="Proteomes" id="UP001236569"/>
    </source>
</evidence>
<sequence>MNESTEKINFFDLQKSGLNQFGNIAIGWFLTIFIIRFIELSYGSATQNINDSLIFLWTRGFLYDLVYFSKSIVFLGLLHQALLFLSTKVAKIVIWVIISSLTLLHLSLMQYFMTALVPLGADLYSYSINDIKQTVGAAGVPVLGIIGMIVTITLQFFLFHILIKKAPIQRFIIPLAIWGIAFSIYYFDIELQIPSHQFNNEFDNYLTYNKSLYFSNSSYDYFVATDNEIDIYADSYLGIGGALLGGDNEILKVNYLNENTYPFLRIDSTQDVLGNFFNKSPNKPNIVFLLVEGLGRAFTGEGAYLGNYTPFVDSLSQKSLYWNNFLSEGGRTFAVLPSILGSLPFGKSGFNDLGNNMPVNNSLIGILKRAGYHTAFYYGGDSKFDNMKLFLQKQGIDQVNDEPTFVGSGYLKLPKIGSFTWGYDDKSLFKRYFDVNATETTKPSFQVILTVSTHSPFLINNQSVYTQKLLQYSQSPKARMTASQQQNAKDYTQMLSTVIYTDEAIREFFEQYKKRKDFANTIFIITGDHRMPEIPMSTKIDRFHVPLIIYSPLLKRPVKFESISTHFDITPTIAAFMSKNYGVAKPQVTNWIGTGIDTVRQFRNIHSYPLMMTKAQMIDFIYGDYVLNGTDLYQLGANMSMTLSPEKDAQSAVKANFDIFKQKNEKIQKGSKLLPDSVRLK</sequence>
<dbReference type="InterPro" id="IPR000917">
    <property type="entry name" value="Sulfatase_N"/>
</dbReference>
<evidence type="ECO:0000313" key="8">
    <source>
        <dbReference type="EMBL" id="MDI9866512.1"/>
    </source>
</evidence>
<dbReference type="Pfam" id="PF00884">
    <property type="entry name" value="Sulfatase"/>
    <property type="match status" value="1"/>
</dbReference>
<dbReference type="Gene3D" id="3.40.720.10">
    <property type="entry name" value="Alkaline Phosphatase, subunit A"/>
    <property type="match status" value="1"/>
</dbReference>
<feature type="domain" description="Sulfatase N-terminal" evidence="7">
    <location>
        <begin position="284"/>
        <end position="577"/>
    </location>
</feature>
<dbReference type="EMBL" id="JASHID010000017">
    <property type="protein sequence ID" value="MDI9866512.1"/>
    <property type="molecule type" value="Genomic_DNA"/>
</dbReference>
<comment type="subcellular location">
    <subcellularLocation>
        <location evidence="1">Cell membrane</location>
        <topology evidence="1">Multi-pass membrane protein</topology>
    </subcellularLocation>
</comment>
<evidence type="ECO:0000256" key="6">
    <source>
        <dbReference type="SAM" id="Phobius"/>
    </source>
</evidence>
<evidence type="ECO:0000256" key="5">
    <source>
        <dbReference type="ARBA" id="ARBA00023136"/>
    </source>
</evidence>
<dbReference type="InterPro" id="IPR017850">
    <property type="entry name" value="Alkaline_phosphatase_core_sf"/>
</dbReference>
<dbReference type="PANTHER" id="PTHR47371">
    <property type="entry name" value="LIPOTEICHOIC ACID SYNTHASE"/>
    <property type="match status" value="1"/>
</dbReference>
<evidence type="ECO:0000256" key="1">
    <source>
        <dbReference type="ARBA" id="ARBA00004651"/>
    </source>
</evidence>
<keyword evidence="3 6" id="KW-0812">Transmembrane</keyword>
<keyword evidence="4 6" id="KW-1133">Transmembrane helix</keyword>
<evidence type="ECO:0000256" key="3">
    <source>
        <dbReference type="ARBA" id="ARBA00022692"/>
    </source>
</evidence>
<name>A0ABT6YSD9_9BACT</name>